<dbReference type="GO" id="GO:0005829">
    <property type="term" value="C:cytosol"/>
    <property type="evidence" value="ECO:0007669"/>
    <property type="project" value="TreeGrafter"/>
</dbReference>
<dbReference type="CDD" id="cd00347">
    <property type="entry name" value="Flavin_utilizing_monoxygenases"/>
    <property type="match status" value="2"/>
</dbReference>
<sequence length="342" mass="37544">MTPLADVPFSILDLSPVVAGDSVSDAFQNTVRLAKLAEELGYNRFWLAEHHNMPGIASSATAVLIGHVASHTSMIRVGSGGIMLPNHAPLVVAEQFGTLASLHPNRIDLGIGRAPGTDPETTLALRRQPTSLGQELPALLKELRSYLSPPYPGQRVRSIQSEGKEIPIWLLGSSGYSAELAGRLGLPFSFAGHFAPEQMMYAIDLYRRVFTPSEHLEKPYVMMGVNLLIADSVEEANELASSQILSFLSLLKGAPRQMEPPKPESLKHLNLQEQAFLHQRLQSSIFGDKDLVTEKISELLGRTHSDELIFNTMVYDFDVRLESYRILADIGNLRLDPSPSIG</sequence>
<dbReference type="PANTHER" id="PTHR30137:SF6">
    <property type="entry name" value="LUCIFERASE-LIKE MONOOXYGENASE"/>
    <property type="match status" value="1"/>
</dbReference>
<evidence type="ECO:0000313" key="4">
    <source>
        <dbReference type="EMBL" id="TGL60198.1"/>
    </source>
</evidence>
<evidence type="ECO:0000259" key="3">
    <source>
        <dbReference type="Pfam" id="PF00296"/>
    </source>
</evidence>
<name>A0A4R9K6D7_9LEPT</name>
<dbReference type="FunFam" id="3.20.20.30:FF:000002">
    <property type="entry name" value="LLM class flavin-dependent oxidoreductase"/>
    <property type="match status" value="1"/>
</dbReference>
<dbReference type="NCBIfam" id="TIGR03558">
    <property type="entry name" value="oxido_grp_1"/>
    <property type="match status" value="1"/>
</dbReference>
<evidence type="ECO:0000313" key="5">
    <source>
        <dbReference type="Proteomes" id="UP000297693"/>
    </source>
</evidence>
<dbReference type="OrthoDB" id="9780518at2"/>
<dbReference type="Pfam" id="PF00296">
    <property type="entry name" value="Bac_luciferase"/>
    <property type="match status" value="1"/>
</dbReference>
<dbReference type="Gene3D" id="3.20.20.30">
    <property type="entry name" value="Luciferase-like domain"/>
    <property type="match status" value="1"/>
</dbReference>
<protein>
    <recommendedName>
        <fullName evidence="2">Luciferase-like monooxygenase</fullName>
    </recommendedName>
</protein>
<keyword evidence="5" id="KW-1185">Reference proteome</keyword>
<dbReference type="SUPFAM" id="SSF51679">
    <property type="entry name" value="Bacterial luciferase-like"/>
    <property type="match status" value="1"/>
</dbReference>
<gene>
    <name evidence="4" type="ORF">EHQ58_06770</name>
</gene>
<evidence type="ECO:0000256" key="2">
    <source>
        <dbReference type="ARBA" id="ARBA00074555"/>
    </source>
</evidence>
<dbReference type="GO" id="GO:0016705">
    <property type="term" value="F:oxidoreductase activity, acting on paired donors, with incorporation or reduction of molecular oxygen"/>
    <property type="evidence" value="ECO:0007669"/>
    <property type="project" value="InterPro"/>
</dbReference>
<dbReference type="Proteomes" id="UP000297693">
    <property type="component" value="Unassembled WGS sequence"/>
</dbReference>
<dbReference type="EMBL" id="RQGD01000022">
    <property type="protein sequence ID" value="TGL60198.1"/>
    <property type="molecule type" value="Genomic_DNA"/>
</dbReference>
<dbReference type="AlphaFoldDB" id="A0A4R9K6D7"/>
<accession>A0A4R9K6D7</accession>
<dbReference type="InterPro" id="IPR050766">
    <property type="entry name" value="Bact_Lucif_Oxidored"/>
</dbReference>
<evidence type="ECO:0000256" key="1">
    <source>
        <dbReference type="ARBA" id="ARBA00007789"/>
    </source>
</evidence>
<dbReference type="InterPro" id="IPR011251">
    <property type="entry name" value="Luciferase-like_dom"/>
</dbReference>
<feature type="domain" description="Luciferase-like" evidence="3">
    <location>
        <begin position="14"/>
        <end position="297"/>
    </location>
</feature>
<dbReference type="InterPro" id="IPR036661">
    <property type="entry name" value="Luciferase-like_sf"/>
</dbReference>
<comment type="similarity">
    <text evidence="1">To bacterial alkanal monooxygenase alpha and beta chains.</text>
</comment>
<dbReference type="RefSeq" id="WP_135623124.1">
    <property type="nucleotide sequence ID" value="NZ_RQGD01000022.1"/>
</dbReference>
<reference evidence="4" key="1">
    <citation type="journal article" date="2019" name="PLoS Negl. Trop. Dis.">
        <title>Revisiting the worldwide diversity of Leptospira species in the environment.</title>
        <authorList>
            <person name="Vincent A.T."/>
            <person name="Schiettekatte O."/>
            <person name="Bourhy P."/>
            <person name="Veyrier F.J."/>
            <person name="Picardeau M."/>
        </authorList>
    </citation>
    <scope>NUCLEOTIDE SEQUENCE [LARGE SCALE GENOMIC DNA]</scope>
    <source>
        <strain evidence="4">201702476</strain>
    </source>
</reference>
<comment type="caution">
    <text evidence="4">The sequence shown here is derived from an EMBL/GenBank/DDBJ whole genome shotgun (WGS) entry which is preliminary data.</text>
</comment>
<dbReference type="PANTHER" id="PTHR30137">
    <property type="entry name" value="LUCIFERASE-LIKE MONOOXYGENASE"/>
    <property type="match status" value="1"/>
</dbReference>
<proteinExistence type="predicted"/>
<dbReference type="InterPro" id="IPR019949">
    <property type="entry name" value="CmoO-like"/>
</dbReference>
<organism evidence="4 5">
    <name type="scientific">Leptospira ognonensis</name>
    <dbReference type="NCBI Taxonomy" id="2484945"/>
    <lineage>
        <taxon>Bacteria</taxon>
        <taxon>Pseudomonadati</taxon>
        <taxon>Spirochaetota</taxon>
        <taxon>Spirochaetia</taxon>
        <taxon>Leptospirales</taxon>
        <taxon>Leptospiraceae</taxon>
        <taxon>Leptospira</taxon>
    </lineage>
</organism>